<name>A0A8S0UKW2_OLEEU</name>
<organism evidence="2 3">
    <name type="scientific">Olea europaea subsp. europaea</name>
    <dbReference type="NCBI Taxonomy" id="158383"/>
    <lineage>
        <taxon>Eukaryota</taxon>
        <taxon>Viridiplantae</taxon>
        <taxon>Streptophyta</taxon>
        <taxon>Embryophyta</taxon>
        <taxon>Tracheophyta</taxon>
        <taxon>Spermatophyta</taxon>
        <taxon>Magnoliopsida</taxon>
        <taxon>eudicotyledons</taxon>
        <taxon>Gunneridae</taxon>
        <taxon>Pentapetalae</taxon>
        <taxon>asterids</taxon>
        <taxon>lamiids</taxon>
        <taxon>Lamiales</taxon>
        <taxon>Oleaceae</taxon>
        <taxon>Oleeae</taxon>
        <taxon>Olea</taxon>
    </lineage>
</organism>
<proteinExistence type="predicted"/>
<evidence type="ECO:0000256" key="1">
    <source>
        <dbReference type="SAM" id="MobiDB-lite"/>
    </source>
</evidence>
<feature type="region of interest" description="Disordered" evidence="1">
    <location>
        <begin position="81"/>
        <end position="102"/>
    </location>
</feature>
<dbReference type="Proteomes" id="UP000594638">
    <property type="component" value="Unassembled WGS sequence"/>
</dbReference>
<protein>
    <submittedName>
        <fullName evidence="2">Uncharacterized protein</fullName>
    </submittedName>
</protein>
<dbReference type="AlphaFoldDB" id="A0A8S0UKW2"/>
<dbReference type="EMBL" id="CACTIH010007838">
    <property type="protein sequence ID" value="CAA3018433.1"/>
    <property type="molecule type" value="Genomic_DNA"/>
</dbReference>
<dbReference type="Gramene" id="OE9A049706T1">
    <property type="protein sequence ID" value="OE9A049706C1"/>
    <property type="gene ID" value="OE9A049706"/>
</dbReference>
<keyword evidence="3" id="KW-1185">Reference proteome</keyword>
<evidence type="ECO:0000313" key="2">
    <source>
        <dbReference type="EMBL" id="CAA3018433.1"/>
    </source>
</evidence>
<sequence length="102" mass="11513">MASFLEVHIFAVSMAPSQHFHSLPENSYTFPLDFCRDDPYGKYPAFAAIKFRFCARLLPIAALVDQIQMRLELEHRLVDRRSDYGNNNDGKSSGGLQGFTVG</sequence>
<reference evidence="2 3" key="1">
    <citation type="submission" date="2019-12" db="EMBL/GenBank/DDBJ databases">
        <authorList>
            <person name="Alioto T."/>
            <person name="Alioto T."/>
            <person name="Gomez Garrido J."/>
        </authorList>
    </citation>
    <scope>NUCLEOTIDE SEQUENCE [LARGE SCALE GENOMIC DNA]</scope>
</reference>
<evidence type="ECO:0000313" key="3">
    <source>
        <dbReference type="Proteomes" id="UP000594638"/>
    </source>
</evidence>
<gene>
    <name evidence="2" type="ORF">OLEA9_A049706</name>
</gene>
<comment type="caution">
    <text evidence="2">The sequence shown here is derived from an EMBL/GenBank/DDBJ whole genome shotgun (WGS) entry which is preliminary data.</text>
</comment>
<feature type="compositionally biased region" description="Gly residues" evidence="1">
    <location>
        <begin position="92"/>
        <end position="102"/>
    </location>
</feature>
<accession>A0A8S0UKW2</accession>